<dbReference type="EMBL" id="CP092423">
    <property type="protein sequence ID" value="ULP42482.2"/>
    <property type="molecule type" value="Genomic_DNA"/>
</dbReference>
<feature type="domain" description="Apea-like HEPN" evidence="1">
    <location>
        <begin position="358"/>
        <end position="453"/>
    </location>
</feature>
<feature type="domain" description="ApeA N-terminal" evidence="2">
    <location>
        <begin position="9"/>
        <end position="133"/>
    </location>
</feature>
<accession>A0ABY3USA3</accession>
<organism evidence="3 4">
    <name type="scientific">Mycobacterium lentiflavum</name>
    <dbReference type="NCBI Taxonomy" id="141349"/>
    <lineage>
        <taxon>Bacteria</taxon>
        <taxon>Bacillati</taxon>
        <taxon>Actinomycetota</taxon>
        <taxon>Actinomycetes</taxon>
        <taxon>Mycobacteriales</taxon>
        <taxon>Mycobacteriaceae</taxon>
        <taxon>Mycobacterium</taxon>
        <taxon>Mycobacterium simiae complex</taxon>
    </lineage>
</organism>
<dbReference type="Pfam" id="PF18739">
    <property type="entry name" value="HEPN_Apea"/>
    <property type="match status" value="1"/>
</dbReference>
<dbReference type="RefSeq" id="WP_259608736.1">
    <property type="nucleotide sequence ID" value="NZ_CP092423.2"/>
</dbReference>
<evidence type="ECO:0000313" key="4">
    <source>
        <dbReference type="Proteomes" id="UP001055171"/>
    </source>
</evidence>
<name>A0ABY3USA3_MYCLN</name>
<dbReference type="Proteomes" id="UP001055171">
    <property type="component" value="Chromosome"/>
</dbReference>
<dbReference type="InterPro" id="IPR041229">
    <property type="entry name" value="HEPN_Apea"/>
</dbReference>
<proteinExistence type="predicted"/>
<evidence type="ECO:0008006" key="5">
    <source>
        <dbReference type="Google" id="ProtNLM"/>
    </source>
</evidence>
<protein>
    <recommendedName>
        <fullName evidence="5">ApeA N-terminal domain-containing protein</fullName>
    </recommendedName>
</protein>
<evidence type="ECO:0000313" key="3">
    <source>
        <dbReference type="EMBL" id="ULP42482.2"/>
    </source>
</evidence>
<dbReference type="Pfam" id="PF18862">
    <property type="entry name" value="ApeA_NTD1"/>
    <property type="match status" value="1"/>
</dbReference>
<dbReference type="InterPro" id="IPR041223">
    <property type="entry name" value="ApeA_NTD"/>
</dbReference>
<evidence type="ECO:0000259" key="1">
    <source>
        <dbReference type="Pfam" id="PF18739"/>
    </source>
</evidence>
<reference evidence="3" key="1">
    <citation type="submission" date="2022-08" db="EMBL/GenBank/DDBJ databases">
        <title>Complete genome sequence of 14 non-tuberculosis mycobacteria type-strains.</title>
        <authorList>
            <person name="Igarashi Y."/>
            <person name="Osugi A."/>
            <person name="Mitarai S."/>
        </authorList>
    </citation>
    <scope>NUCLEOTIDE SEQUENCE</scope>
    <source>
        <strain evidence="3">ATCC 51985</strain>
    </source>
</reference>
<keyword evidence="4" id="KW-1185">Reference proteome</keyword>
<sequence length="483" mass="53624">MRQCEPHRIKGWFHLPEDPEHRVPGILTWEPSDGATLELIGGFSPEPTYTETDGGGWRTAEIVGDVRTGTIFGETDSGKPLSLWEAQRGTYTAGFTGTVQTEYWHSSLVCVGAHIASPQEPLITRLSITLDDLYYLTDDGRLCAPRWARIEGVEHPGEMQRDGTRLIPYIFPVIGGYRANYAQGATPQAHYSVGTFATRPWLSDATEAMPDLKLDFMTSKKRRGPVVALRVDAHVSIRQPDHAPGPAATFIDNLAPITDLMRLATFGPSGVEEIKVHAGESDHSAYLLTRIGDVARPDDIHDQSSVVFTLADVTLDAFLEKWGQLTAGNQASYAWNVVVGLCGYSPRYVEEYTSQALAAAEGFHTWCLAGGDVSLKERLRNLYERLSPAVHAKLNIDVEKWLSWAVWARNHVAHGGVRRWRALENGFQLHVIAQSVNLVTYLVVLQQFSVPEDKVLDSLLNHPRLQVMAQHCHELDRLPAHQG</sequence>
<evidence type="ECO:0000259" key="2">
    <source>
        <dbReference type="Pfam" id="PF18862"/>
    </source>
</evidence>
<gene>
    <name evidence="3" type="ORF">MJO58_00155</name>
</gene>